<dbReference type="InterPro" id="IPR008183">
    <property type="entry name" value="Aldose_1/G6P_1-epimerase"/>
</dbReference>
<dbReference type="Pfam" id="PF13802">
    <property type="entry name" value="Gal_mutarotas_2"/>
    <property type="match status" value="1"/>
</dbReference>
<dbReference type="CDD" id="cd09022">
    <property type="entry name" value="Aldose_epim_Ec_YihR"/>
    <property type="match status" value="1"/>
</dbReference>
<dbReference type="PANTHER" id="PTHR46959">
    <property type="entry name" value="SULFOQUINOVOSIDASE"/>
    <property type="match status" value="1"/>
</dbReference>
<dbReference type="Proteomes" id="UP000030665">
    <property type="component" value="Unassembled WGS sequence"/>
</dbReference>
<dbReference type="Gene3D" id="2.70.98.10">
    <property type="match status" value="1"/>
</dbReference>
<dbReference type="InterPro" id="IPR011013">
    <property type="entry name" value="Gal_mutarotase_sf_dom"/>
</dbReference>
<dbReference type="Pfam" id="PF01263">
    <property type="entry name" value="Aldose_epim"/>
    <property type="match status" value="1"/>
</dbReference>
<comment type="function">
    <text evidence="5">Mutarotase that catalyzes the interconversion of beta-D-galactose and alpha-D-galactose during galactose metabolism. Beta-D-galactose is metabolized in the liver into glucose 1-phosphate, the primary metabolic fuel, by the action of four enzymes that constitute the Leloir pathway: GALM, GALK1 (galactokinase), GALT (galactose-1-phosphate uridylyltransferase) and GALE (UDP-galactose-4'-epimerase). Involved in the maintenance of the equilibrium between the beta- and alpha-anomers of galactose, therefore ensuring a sufficient supply of the alpha-anomer for GALK1. Also active on D-glucose although shows a preference for galactose over glucose.</text>
</comment>
<evidence type="ECO:0000256" key="5">
    <source>
        <dbReference type="ARBA" id="ARBA00045743"/>
    </source>
</evidence>
<dbReference type="CDD" id="cd14752">
    <property type="entry name" value="GH31_N"/>
    <property type="match status" value="1"/>
</dbReference>
<dbReference type="STRING" id="36087.A0A077ZEB8"/>
<evidence type="ECO:0000256" key="2">
    <source>
        <dbReference type="ARBA" id="ARBA00004947"/>
    </source>
</evidence>
<protein>
    <recommendedName>
        <fullName evidence="3">Galactose mutarotase</fullName>
    </recommendedName>
    <alternativeName>
        <fullName evidence="4">Aldose 1-epimerase</fullName>
    </alternativeName>
</protein>
<dbReference type="Gene3D" id="2.60.40.1760">
    <property type="entry name" value="glycosyl hydrolase (family 31)"/>
    <property type="match status" value="1"/>
</dbReference>
<name>A0A077ZEB8_TRITR</name>
<dbReference type="InterPro" id="IPR025887">
    <property type="entry name" value="Glyco_hydro_31_N_dom"/>
</dbReference>
<dbReference type="NCBIfam" id="NF011719">
    <property type="entry name" value="PRK15172.1"/>
    <property type="match status" value="1"/>
</dbReference>
<dbReference type="InterPro" id="IPR052990">
    <property type="entry name" value="Sulfoquinovosidase_GH31"/>
</dbReference>
<dbReference type="FunFam" id="2.70.98.10:FF:000009">
    <property type="entry name" value="Putative aldose-1-epimerase"/>
    <property type="match status" value="1"/>
</dbReference>
<dbReference type="GO" id="GO:0004034">
    <property type="term" value="F:aldose 1-epimerase activity"/>
    <property type="evidence" value="ECO:0007669"/>
    <property type="project" value="UniProtKB-EC"/>
</dbReference>
<feature type="domain" description="Glycoside hydrolase family 31 N-terminal" evidence="6">
    <location>
        <begin position="324"/>
        <end position="395"/>
    </location>
</feature>
<comment type="catalytic activity">
    <reaction evidence="1">
        <text>alpha-D-galactose = beta-D-galactose</text>
        <dbReference type="Rhea" id="RHEA:28675"/>
        <dbReference type="ChEBI" id="CHEBI:27667"/>
        <dbReference type="ChEBI" id="CHEBI:28061"/>
        <dbReference type="EC" id="5.1.3.3"/>
    </reaction>
    <physiologicalReaction direction="right-to-left" evidence="1">
        <dbReference type="Rhea" id="RHEA:28677"/>
    </physiologicalReaction>
</comment>
<dbReference type="GO" id="GO:0030246">
    <property type="term" value="F:carbohydrate binding"/>
    <property type="evidence" value="ECO:0007669"/>
    <property type="project" value="InterPro"/>
</dbReference>
<dbReference type="PANTHER" id="PTHR46959:SF2">
    <property type="entry name" value="SULFOQUINOVOSIDASE"/>
    <property type="match status" value="1"/>
</dbReference>
<dbReference type="InterPro" id="IPR014718">
    <property type="entry name" value="GH-type_carb-bd"/>
</dbReference>
<evidence type="ECO:0000256" key="1">
    <source>
        <dbReference type="ARBA" id="ARBA00001712"/>
    </source>
</evidence>
<dbReference type="OrthoDB" id="10070917at2759"/>
<dbReference type="UniPathway" id="UPA00214"/>
<reference evidence="7" key="2">
    <citation type="submission" date="2014-03" db="EMBL/GenBank/DDBJ databases">
        <title>The whipworm genome and dual-species transcriptomics of an intimate host-pathogen interaction.</title>
        <authorList>
            <person name="Foth B.J."/>
            <person name="Tsai I.J."/>
            <person name="Reid A.J."/>
            <person name="Bancroft A.J."/>
            <person name="Nichol S."/>
            <person name="Tracey A."/>
            <person name="Holroyd N."/>
            <person name="Cotton J.A."/>
            <person name="Stanley E.J."/>
            <person name="Zarowiecki M."/>
            <person name="Liu J.Z."/>
            <person name="Huckvale T."/>
            <person name="Cooper P.J."/>
            <person name="Grencis R.K."/>
            <person name="Berriman M."/>
        </authorList>
    </citation>
    <scope>NUCLEOTIDE SEQUENCE [LARGE SCALE GENOMIC DNA]</scope>
</reference>
<evidence type="ECO:0000256" key="4">
    <source>
        <dbReference type="ARBA" id="ARBA00032729"/>
    </source>
</evidence>
<organism evidence="7 8">
    <name type="scientific">Trichuris trichiura</name>
    <name type="common">Whipworm</name>
    <name type="synonym">Trichocephalus trichiurus</name>
    <dbReference type="NCBI Taxonomy" id="36087"/>
    <lineage>
        <taxon>Eukaryota</taxon>
        <taxon>Metazoa</taxon>
        <taxon>Ecdysozoa</taxon>
        <taxon>Nematoda</taxon>
        <taxon>Enoplea</taxon>
        <taxon>Dorylaimia</taxon>
        <taxon>Trichinellida</taxon>
        <taxon>Trichuridae</taxon>
        <taxon>Trichuris</taxon>
    </lineage>
</organism>
<sequence length="410" mass="45471">MQITNMHCSGQTVSLAAGDYHATIVTVGAGLAELTFQGCHLVIPHKPEEMPLAHLGKVLIPWPNRIANGCYRYQGQEYQLPINEHSSKAAIHGLLAWRDWQISELTATSVTLTAFLPPSYGYPFMLASQVVYSLNAHTGLSVEIASQNIGTVAAPYGVGIHPYLTCNLTSVDEYLFQLPANQVYAVDEHANPTTLHHVDELDLNFTQAKKIAATKIDHTFKTANDLWEMTITHPQQALSVSLCSDQLWVQVYSGEKLQRQGLAVEPMSCPPNAFNSGIADIDMFRGNFSIKDKLQEKIALTDAIVSQSPDGWLIHFSRGSDISATLNISADDQGRLLLELQNDNLNHNRIWLRLAAQPEDHIYGCGEQFSYFDLRGKPFPLWTSEQGVGRNKQTYVTWQADCKENAGGDY</sequence>
<evidence type="ECO:0000313" key="8">
    <source>
        <dbReference type="Proteomes" id="UP000030665"/>
    </source>
</evidence>
<dbReference type="SUPFAM" id="SSF74650">
    <property type="entry name" value="Galactose mutarotase-like"/>
    <property type="match status" value="2"/>
</dbReference>
<dbReference type="EMBL" id="HG806403">
    <property type="protein sequence ID" value="CDW58722.1"/>
    <property type="molecule type" value="Genomic_DNA"/>
</dbReference>
<evidence type="ECO:0000256" key="3">
    <source>
        <dbReference type="ARBA" id="ARBA00021023"/>
    </source>
</evidence>
<proteinExistence type="predicted"/>
<dbReference type="InterPro" id="IPR037480">
    <property type="entry name" value="YihR-like"/>
</dbReference>
<evidence type="ECO:0000313" key="7">
    <source>
        <dbReference type="EMBL" id="CDW58722.1"/>
    </source>
</evidence>
<evidence type="ECO:0000259" key="6">
    <source>
        <dbReference type="Pfam" id="PF13802"/>
    </source>
</evidence>
<accession>A0A077ZEB8</accession>
<keyword evidence="8" id="KW-1185">Reference proteome</keyword>
<gene>
    <name evidence="7" type="ORF">TTRE_0000704701</name>
</gene>
<comment type="pathway">
    <text evidence="2">Carbohydrate metabolism; galactose metabolism.</text>
</comment>
<dbReference type="GO" id="GO:0006012">
    <property type="term" value="P:galactose metabolic process"/>
    <property type="evidence" value="ECO:0007669"/>
    <property type="project" value="UniProtKB-UniPathway"/>
</dbReference>
<dbReference type="AlphaFoldDB" id="A0A077ZEB8"/>
<reference evidence="7" key="1">
    <citation type="submission" date="2014-01" db="EMBL/GenBank/DDBJ databases">
        <authorList>
            <person name="Aslett M."/>
        </authorList>
    </citation>
    <scope>NUCLEOTIDE SEQUENCE</scope>
</reference>